<gene>
    <name evidence="1" type="ORF">IEO21_07785</name>
</gene>
<protein>
    <submittedName>
        <fullName evidence="1">Uncharacterized protein</fullName>
    </submittedName>
</protein>
<name>A0A8H7NXH5_9APHY</name>
<proteinExistence type="predicted"/>
<accession>A0A8H7NXH5</accession>
<dbReference type="EMBL" id="JADOXO010000235">
    <property type="protein sequence ID" value="KAF9808698.1"/>
    <property type="molecule type" value="Genomic_DNA"/>
</dbReference>
<evidence type="ECO:0000313" key="1">
    <source>
        <dbReference type="EMBL" id="KAF9808698.1"/>
    </source>
</evidence>
<reference evidence="1" key="2">
    <citation type="journal article" name="Front. Microbiol.">
        <title>Degradative Capacity of Two Strains of Rhodonia placenta: From Phenotype to Genotype.</title>
        <authorList>
            <person name="Kolle M."/>
            <person name="Horta M.A.C."/>
            <person name="Nowrousian M."/>
            <person name="Ohm R.A."/>
            <person name="Benz J.P."/>
            <person name="Pilgard A."/>
        </authorList>
    </citation>
    <scope>NUCLEOTIDE SEQUENCE</scope>
    <source>
        <strain evidence="1">FPRL280</strain>
    </source>
</reference>
<organism evidence="1 2">
    <name type="scientific">Rhodonia placenta</name>
    <dbReference type="NCBI Taxonomy" id="104341"/>
    <lineage>
        <taxon>Eukaryota</taxon>
        <taxon>Fungi</taxon>
        <taxon>Dikarya</taxon>
        <taxon>Basidiomycota</taxon>
        <taxon>Agaricomycotina</taxon>
        <taxon>Agaricomycetes</taxon>
        <taxon>Polyporales</taxon>
        <taxon>Adustoporiaceae</taxon>
        <taxon>Rhodonia</taxon>
    </lineage>
</organism>
<dbReference type="Proteomes" id="UP000639403">
    <property type="component" value="Unassembled WGS sequence"/>
</dbReference>
<evidence type="ECO:0000313" key="2">
    <source>
        <dbReference type="Proteomes" id="UP000639403"/>
    </source>
</evidence>
<sequence length="207" mass="24104">MPRIICTGYEITDALRKYLEVGHGVDFDKDLATDSEDDDELDEINSNVDPQKLAMQREAEIVMSYQGYFRSIRNSAPPEIRKTLEIPYSYNKYVEHGHRVYMFMPTGAYTLEHYRSGALKSPPEEDRKVIQSFIETMNSLLPDDVVREKAELKIEEMRFEVHSPRAAHAPPYYRREREDLLPPRHLRAFIGDSSKSFQNFPPADDFP</sequence>
<dbReference type="AlphaFoldDB" id="A0A8H7NXH5"/>
<comment type="caution">
    <text evidence="1">The sequence shown here is derived from an EMBL/GenBank/DDBJ whole genome shotgun (WGS) entry which is preliminary data.</text>
</comment>
<reference evidence="1" key="1">
    <citation type="submission" date="2020-11" db="EMBL/GenBank/DDBJ databases">
        <authorList>
            <person name="Koelle M."/>
            <person name="Horta M.A.C."/>
            <person name="Nowrousian M."/>
            <person name="Ohm R.A."/>
            <person name="Benz P."/>
            <person name="Pilgard A."/>
        </authorList>
    </citation>
    <scope>NUCLEOTIDE SEQUENCE</scope>
    <source>
        <strain evidence="1">FPRL280</strain>
    </source>
</reference>